<dbReference type="OrthoDB" id="1715602at2759"/>
<dbReference type="GO" id="GO:0005634">
    <property type="term" value="C:nucleus"/>
    <property type="evidence" value="ECO:0007669"/>
    <property type="project" value="UniProtKB-SubCell"/>
</dbReference>
<evidence type="ECO:0000256" key="4">
    <source>
        <dbReference type="ARBA" id="ARBA00022833"/>
    </source>
</evidence>
<dbReference type="SUPFAM" id="SSF53098">
    <property type="entry name" value="Ribonuclease H-like"/>
    <property type="match status" value="1"/>
</dbReference>
<dbReference type="EMBL" id="KN822134">
    <property type="protein sequence ID" value="KIM55495.1"/>
    <property type="molecule type" value="Genomic_DNA"/>
</dbReference>
<dbReference type="PANTHER" id="PTHR46481:SF10">
    <property type="entry name" value="ZINC FINGER BED DOMAIN-CONTAINING PROTEIN 39"/>
    <property type="match status" value="1"/>
</dbReference>
<feature type="non-terminal residue" evidence="7">
    <location>
        <position position="1"/>
    </location>
</feature>
<reference evidence="8" key="2">
    <citation type="submission" date="2015-01" db="EMBL/GenBank/DDBJ databases">
        <title>Evolutionary Origins and Diversification of the Mycorrhizal Mutualists.</title>
        <authorList>
            <consortium name="DOE Joint Genome Institute"/>
            <consortium name="Mycorrhizal Genomics Consortium"/>
            <person name="Kohler A."/>
            <person name="Kuo A."/>
            <person name="Nagy L.G."/>
            <person name="Floudas D."/>
            <person name="Copeland A."/>
            <person name="Barry K.W."/>
            <person name="Cichocki N."/>
            <person name="Veneault-Fourrey C."/>
            <person name="LaButti K."/>
            <person name="Lindquist E.A."/>
            <person name="Lipzen A."/>
            <person name="Lundell T."/>
            <person name="Morin E."/>
            <person name="Murat C."/>
            <person name="Riley R."/>
            <person name="Ohm R."/>
            <person name="Sun H."/>
            <person name="Tunlid A."/>
            <person name="Henrissat B."/>
            <person name="Grigoriev I.V."/>
            <person name="Hibbett D.S."/>
            <person name="Martin F."/>
        </authorList>
    </citation>
    <scope>NUCLEOTIDE SEQUENCE [LARGE SCALE GENOMIC DNA]</scope>
    <source>
        <strain evidence="8">Foug A</strain>
    </source>
</reference>
<dbReference type="GO" id="GO:0046983">
    <property type="term" value="F:protein dimerization activity"/>
    <property type="evidence" value="ECO:0007669"/>
    <property type="project" value="InterPro"/>
</dbReference>
<evidence type="ECO:0000256" key="2">
    <source>
        <dbReference type="ARBA" id="ARBA00022723"/>
    </source>
</evidence>
<dbReference type="InParanoid" id="A0A0C3D3X3"/>
<keyword evidence="4" id="KW-0862">Zinc</keyword>
<sequence>IFDSLPSLAKKALPKDELDRYLAADIESITNALKWWYDHQTTYPCLSRMAMDYLIIPATSVDVERLFSCSHTLSH</sequence>
<keyword evidence="8" id="KW-1185">Reference proteome</keyword>
<dbReference type="Pfam" id="PF05699">
    <property type="entry name" value="Dimer_Tnp_hAT"/>
    <property type="match status" value="1"/>
</dbReference>
<evidence type="ECO:0000256" key="3">
    <source>
        <dbReference type="ARBA" id="ARBA00022771"/>
    </source>
</evidence>
<gene>
    <name evidence="7" type="ORF">SCLCIDRAFT_98428</name>
</gene>
<dbReference type="InterPro" id="IPR012337">
    <property type="entry name" value="RNaseH-like_sf"/>
</dbReference>
<organism evidence="7 8">
    <name type="scientific">Scleroderma citrinum Foug A</name>
    <dbReference type="NCBI Taxonomy" id="1036808"/>
    <lineage>
        <taxon>Eukaryota</taxon>
        <taxon>Fungi</taxon>
        <taxon>Dikarya</taxon>
        <taxon>Basidiomycota</taxon>
        <taxon>Agaricomycotina</taxon>
        <taxon>Agaricomycetes</taxon>
        <taxon>Agaricomycetidae</taxon>
        <taxon>Boletales</taxon>
        <taxon>Sclerodermatineae</taxon>
        <taxon>Sclerodermataceae</taxon>
        <taxon>Scleroderma</taxon>
    </lineage>
</organism>
<keyword evidence="3" id="KW-0863">Zinc-finger</keyword>
<protein>
    <recommendedName>
        <fullName evidence="6">HAT C-terminal dimerisation domain-containing protein</fullName>
    </recommendedName>
</protein>
<dbReference type="HOGENOM" id="CLU_009123_13_1_1"/>
<evidence type="ECO:0000256" key="1">
    <source>
        <dbReference type="ARBA" id="ARBA00004123"/>
    </source>
</evidence>
<dbReference type="GO" id="GO:0008270">
    <property type="term" value="F:zinc ion binding"/>
    <property type="evidence" value="ECO:0007669"/>
    <property type="project" value="UniProtKB-KW"/>
</dbReference>
<evidence type="ECO:0000259" key="6">
    <source>
        <dbReference type="Pfam" id="PF05699"/>
    </source>
</evidence>
<keyword evidence="2" id="KW-0479">Metal-binding</keyword>
<evidence type="ECO:0000256" key="5">
    <source>
        <dbReference type="ARBA" id="ARBA00023242"/>
    </source>
</evidence>
<comment type="subcellular location">
    <subcellularLocation>
        <location evidence="1">Nucleus</location>
    </subcellularLocation>
</comment>
<feature type="domain" description="HAT C-terminal dimerisation" evidence="6">
    <location>
        <begin position="17"/>
        <end position="69"/>
    </location>
</feature>
<name>A0A0C3D3X3_9AGAM</name>
<keyword evidence="5" id="KW-0539">Nucleus</keyword>
<dbReference type="Proteomes" id="UP000053989">
    <property type="component" value="Unassembled WGS sequence"/>
</dbReference>
<evidence type="ECO:0000313" key="8">
    <source>
        <dbReference type="Proteomes" id="UP000053989"/>
    </source>
</evidence>
<dbReference type="InterPro" id="IPR052035">
    <property type="entry name" value="ZnF_BED_domain_contain"/>
</dbReference>
<proteinExistence type="predicted"/>
<dbReference type="AlphaFoldDB" id="A0A0C3D3X3"/>
<accession>A0A0C3D3X3</accession>
<reference evidence="7 8" key="1">
    <citation type="submission" date="2014-04" db="EMBL/GenBank/DDBJ databases">
        <authorList>
            <consortium name="DOE Joint Genome Institute"/>
            <person name="Kuo A."/>
            <person name="Kohler A."/>
            <person name="Nagy L.G."/>
            <person name="Floudas D."/>
            <person name="Copeland A."/>
            <person name="Barry K.W."/>
            <person name="Cichocki N."/>
            <person name="Veneault-Fourrey C."/>
            <person name="LaButti K."/>
            <person name="Lindquist E.A."/>
            <person name="Lipzen A."/>
            <person name="Lundell T."/>
            <person name="Morin E."/>
            <person name="Murat C."/>
            <person name="Sun H."/>
            <person name="Tunlid A."/>
            <person name="Henrissat B."/>
            <person name="Grigoriev I.V."/>
            <person name="Hibbett D.S."/>
            <person name="Martin F."/>
            <person name="Nordberg H.P."/>
            <person name="Cantor M.N."/>
            <person name="Hua S.X."/>
        </authorList>
    </citation>
    <scope>NUCLEOTIDE SEQUENCE [LARGE SCALE GENOMIC DNA]</scope>
    <source>
        <strain evidence="7 8">Foug A</strain>
    </source>
</reference>
<feature type="non-terminal residue" evidence="7">
    <location>
        <position position="75"/>
    </location>
</feature>
<dbReference type="PANTHER" id="PTHR46481">
    <property type="entry name" value="ZINC FINGER BED DOMAIN-CONTAINING PROTEIN 4"/>
    <property type="match status" value="1"/>
</dbReference>
<dbReference type="InterPro" id="IPR008906">
    <property type="entry name" value="HATC_C_dom"/>
</dbReference>
<evidence type="ECO:0000313" key="7">
    <source>
        <dbReference type="EMBL" id="KIM55495.1"/>
    </source>
</evidence>